<evidence type="ECO:0000313" key="3">
    <source>
        <dbReference type="EMBL" id="CAB4643215.1"/>
    </source>
</evidence>
<gene>
    <name evidence="3" type="ORF">UFOPK2166_00376</name>
    <name evidence="4" type="ORF">UFOPK2195_00357</name>
    <name evidence="5" type="ORF">UFOPK2657_00682</name>
    <name evidence="6" type="ORF">UFOPK2872_01007</name>
</gene>
<evidence type="ECO:0000313" key="6">
    <source>
        <dbReference type="EMBL" id="CAB4768233.1"/>
    </source>
</evidence>
<organism evidence="4">
    <name type="scientific">freshwater metagenome</name>
    <dbReference type="NCBI Taxonomy" id="449393"/>
    <lineage>
        <taxon>unclassified sequences</taxon>
        <taxon>metagenomes</taxon>
        <taxon>ecological metagenomes</taxon>
    </lineage>
</organism>
<reference evidence="4" key="1">
    <citation type="submission" date="2020-05" db="EMBL/GenBank/DDBJ databases">
        <authorList>
            <person name="Chiriac C."/>
            <person name="Salcher M."/>
            <person name="Ghai R."/>
            <person name="Kavagutti S V."/>
        </authorList>
    </citation>
    <scope>NUCLEOTIDE SEQUENCE</scope>
</reference>
<evidence type="ECO:0000313" key="4">
    <source>
        <dbReference type="EMBL" id="CAB4648837.1"/>
    </source>
</evidence>
<dbReference type="AlphaFoldDB" id="A0A6J6KGC9"/>
<keyword evidence="1" id="KW-0812">Transmembrane</keyword>
<evidence type="ECO:0000259" key="2">
    <source>
        <dbReference type="Pfam" id="PF00487"/>
    </source>
</evidence>
<dbReference type="InterPro" id="IPR005804">
    <property type="entry name" value="FA_desaturase_dom"/>
</dbReference>
<keyword evidence="1" id="KW-0472">Membrane</keyword>
<feature type="domain" description="Fatty acid desaturase" evidence="2">
    <location>
        <begin position="52"/>
        <end position="309"/>
    </location>
</feature>
<dbReference type="EMBL" id="CAEZWB010000029">
    <property type="protein sequence ID" value="CAB4643215.1"/>
    <property type="molecule type" value="Genomic_DNA"/>
</dbReference>
<name>A0A6J6KGC9_9ZZZZ</name>
<feature type="transmembrane region" description="Helical" evidence="1">
    <location>
        <begin position="29"/>
        <end position="47"/>
    </location>
</feature>
<dbReference type="Pfam" id="PF00487">
    <property type="entry name" value="FA_desaturase"/>
    <property type="match status" value="1"/>
</dbReference>
<dbReference type="GO" id="GO:0016491">
    <property type="term" value="F:oxidoreductase activity"/>
    <property type="evidence" value="ECO:0007669"/>
    <property type="project" value="InterPro"/>
</dbReference>
<evidence type="ECO:0000313" key="5">
    <source>
        <dbReference type="EMBL" id="CAB4714499.1"/>
    </source>
</evidence>
<protein>
    <submittedName>
        <fullName evidence="4">Unannotated protein</fullName>
    </submittedName>
</protein>
<feature type="transmembrane region" description="Helical" evidence="1">
    <location>
        <begin position="213"/>
        <end position="238"/>
    </location>
</feature>
<keyword evidence="1" id="KW-1133">Transmembrane helix</keyword>
<dbReference type="EMBL" id="CAEZWH010000044">
    <property type="protein sequence ID" value="CAB4648837.1"/>
    <property type="molecule type" value="Genomic_DNA"/>
</dbReference>
<evidence type="ECO:0000256" key="1">
    <source>
        <dbReference type="SAM" id="Phobius"/>
    </source>
</evidence>
<proteinExistence type="predicted"/>
<dbReference type="GO" id="GO:0006629">
    <property type="term" value="P:lipid metabolic process"/>
    <property type="evidence" value="ECO:0007669"/>
    <property type="project" value="InterPro"/>
</dbReference>
<accession>A0A6J6KGC9</accession>
<dbReference type="EMBL" id="CAEZYG010000111">
    <property type="protein sequence ID" value="CAB4714499.1"/>
    <property type="molecule type" value="Genomic_DNA"/>
</dbReference>
<feature type="transmembrane region" description="Helical" evidence="1">
    <location>
        <begin position="53"/>
        <end position="72"/>
    </location>
</feature>
<dbReference type="PANTHER" id="PTHR32100">
    <property type="entry name" value="OMEGA-6 FATTY ACID DESATURASE, CHLOROPLASTIC"/>
    <property type="match status" value="1"/>
</dbReference>
<dbReference type="EMBL" id="CAEZZM010000135">
    <property type="protein sequence ID" value="CAB4768233.1"/>
    <property type="molecule type" value="Genomic_DNA"/>
</dbReference>
<dbReference type="InterPro" id="IPR012171">
    <property type="entry name" value="Fatty_acid_desaturase"/>
</dbReference>
<feature type="transmembrane region" description="Helical" evidence="1">
    <location>
        <begin position="189"/>
        <end position="207"/>
    </location>
</feature>
<sequence length="344" mass="39517">MQDIEARTLLDVIKIIPDDCYRNPTATGLAYTARTFAIYIAIVAGILSTDTWWLLTPLILLAGILVSGLFVIGHDASHGALFSSLRLNKFVARLAMLPSAHVEAAWDLGHNRIHHGHTVKQGMDFVWHPITLEQWNDMGSLQRLRHRLEWSAIGPGLYYGREVWWNKMMRFRGSDKWATKIGSDRRRMLLILGGLTAAISAIGWLQYGTVIGTIWTVVKVAVLPWMLFISIIGFTVYVHHIGEDIKWYTRKEWTKFRGQMEGTTILRIPRILNFVWHNIFIHVPHHVDMRIPFYKLPAAAQAIKQAFPGVVIDHKFSLRHHLRTTRACKLYDFELGKWSKIPAR</sequence>